<evidence type="ECO:0000256" key="4">
    <source>
        <dbReference type="ARBA" id="ARBA00023136"/>
    </source>
</evidence>
<keyword evidence="3" id="KW-0812">Transmembrane</keyword>
<evidence type="ECO:0000256" key="1">
    <source>
        <dbReference type="ARBA" id="ARBA00004442"/>
    </source>
</evidence>
<dbReference type="PROSITE" id="PS51257">
    <property type="entry name" value="PROKAR_LIPOPROTEIN"/>
    <property type="match status" value="1"/>
</dbReference>
<dbReference type="SUPFAM" id="SSF56954">
    <property type="entry name" value="Outer membrane efflux proteins (OEP)"/>
    <property type="match status" value="1"/>
</dbReference>
<dbReference type="PANTHER" id="PTHR30026:SF20">
    <property type="entry name" value="OUTER MEMBRANE PROTEIN TOLC"/>
    <property type="match status" value="1"/>
</dbReference>
<keyword evidence="8" id="KW-1185">Reference proteome</keyword>
<keyword evidence="5" id="KW-0998">Cell outer membrane</keyword>
<name>A0A6C2CY89_9RHOO</name>
<dbReference type="InterPro" id="IPR051906">
    <property type="entry name" value="TolC-like"/>
</dbReference>
<dbReference type="Gene3D" id="1.20.1600.10">
    <property type="entry name" value="Outer membrane efflux proteins (OEP)"/>
    <property type="match status" value="1"/>
</dbReference>
<protein>
    <submittedName>
        <fullName evidence="7">TolC family protein</fullName>
    </submittedName>
</protein>
<dbReference type="GO" id="GO:0009279">
    <property type="term" value="C:cell outer membrane"/>
    <property type="evidence" value="ECO:0007669"/>
    <property type="project" value="UniProtKB-SubCell"/>
</dbReference>
<dbReference type="GO" id="GO:0015288">
    <property type="term" value="F:porin activity"/>
    <property type="evidence" value="ECO:0007669"/>
    <property type="project" value="TreeGrafter"/>
</dbReference>
<organism evidence="7 8">
    <name type="scientific">Zoogloea oleivorans</name>
    <dbReference type="NCBI Taxonomy" id="1552750"/>
    <lineage>
        <taxon>Bacteria</taxon>
        <taxon>Pseudomonadati</taxon>
        <taxon>Pseudomonadota</taxon>
        <taxon>Betaproteobacteria</taxon>
        <taxon>Rhodocyclales</taxon>
        <taxon>Zoogloeaceae</taxon>
        <taxon>Zoogloea</taxon>
    </lineage>
</organism>
<sequence>MKNQSRTHSPVYFPARKLLALAVALGLTGCASLQPEALKPADILASTQADKAVLNHNVEPLGSALSLEEAIARAIKYNADRRLKAMEEAVAHGTFEAGNFDMLPKLVASAGYRYRNNDLISRSQDSVTGQPSLANPYISSSREALTTDLGFSWSLLDFGQSYYAAKQNADRVLVATERRRKALHNLIQDVRTAYWRVVAAEKLGGSLRSTLQDAEGALKNSRQAEAEQIRPPLEPLRYQRQLLENIRLLEVIEQELSTARVELASLTNLPLSQPFKIVEPVSAVQSAWLNVPVENMEAHALMLNPDLRESMYNARIAQQETRRALLRLFPGISFNYALKNSNDSFLINQSWNEAGAQISFNLLGLLAAPAQMRLADAGVALADQKRISTQMAVLTQLHIARLQYANASRQFERADAIADVDTRIAEHIVNQEKAEKQTKLERVSQQTASILSVLRRYQALSNAQAAASRLQATLGLEPLIEGSDRMPLKDLSAAVAQSLQSWEAGKLPPLPEADTASAKE</sequence>
<proteinExistence type="predicted"/>
<feature type="chain" id="PRO_5025524905" evidence="6">
    <location>
        <begin position="34"/>
        <end position="520"/>
    </location>
</feature>
<reference evidence="7 8" key="1">
    <citation type="submission" date="2019-01" db="EMBL/GenBank/DDBJ databases">
        <title>Zoogloea oleivorans genome sequencing and assembly.</title>
        <authorList>
            <person name="Tancsics A."/>
            <person name="Farkas M."/>
            <person name="Kriszt B."/>
            <person name="Maroti G."/>
            <person name="Horvath B."/>
        </authorList>
    </citation>
    <scope>NUCLEOTIDE SEQUENCE [LARGE SCALE GENOMIC DNA]</scope>
    <source>
        <strain evidence="7 8">Buc</strain>
    </source>
</reference>
<dbReference type="AlphaFoldDB" id="A0A6C2CY89"/>
<keyword evidence="6" id="KW-0732">Signal</keyword>
<evidence type="ECO:0000256" key="2">
    <source>
        <dbReference type="ARBA" id="ARBA00022452"/>
    </source>
</evidence>
<evidence type="ECO:0000256" key="6">
    <source>
        <dbReference type="SAM" id="SignalP"/>
    </source>
</evidence>
<feature type="signal peptide" evidence="6">
    <location>
        <begin position="1"/>
        <end position="33"/>
    </location>
</feature>
<comment type="caution">
    <text evidence="7">The sequence shown here is derived from an EMBL/GenBank/DDBJ whole genome shotgun (WGS) entry which is preliminary data.</text>
</comment>
<dbReference type="EMBL" id="SDKK01000009">
    <property type="protein sequence ID" value="TYC58335.1"/>
    <property type="molecule type" value="Genomic_DNA"/>
</dbReference>
<dbReference type="GO" id="GO:1990281">
    <property type="term" value="C:efflux pump complex"/>
    <property type="evidence" value="ECO:0007669"/>
    <property type="project" value="TreeGrafter"/>
</dbReference>
<gene>
    <name evidence="7" type="ORF">ETQ85_10610</name>
</gene>
<evidence type="ECO:0000256" key="3">
    <source>
        <dbReference type="ARBA" id="ARBA00022692"/>
    </source>
</evidence>
<keyword evidence="2" id="KW-1134">Transmembrane beta strand</keyword>
<keyword evidence="4" id="KW-0472">Membrane</keyword>
<dbReference type="Proteomes" id="UP000389128">
    <property type="component" value="Unassembled WGS sequence"/>
</dbReference>
<evidence type="ECO:0000313" key="7">
    <source>
        <dbReference type="EMBL" id="TYC58335.1"/>
    </source>
</evidence>
<dbReference type="PANTHER" id="PTHR30026">
    <property type="entry name" value="OUTER MEMBRANE PROTEIN TOLC"/>
    <property type="match status" value="1"/>
</dbReference>
<accession>A0A6C2CY89</accession>
<evidence type="ECO:0000313" key="8">
    <source>
        <dbReference type="Proteomes" id="UP000389128"/>
    </source>
</evidence>
<evidence type="ECO:0000256" key="5">
    <source>
        <dbReference type="ARBA" id="ARBA00023237"/>
    </source>
</evidence>
<dbReference type="OrthoDB" id="9764652at2"/>
<comment type="subcellular location">
    <subcellularLocation>
        <location evidence="1">Cell outer membrane</location>
    </subcellularLocation>
</comment>
<dbReference type="GO" id="GO:0015562">
    <property type="term" value="F:efflux transmembrane transporter activity"/>
    <property type="evidence" value="ECO:0007669"/>
    <property type="project" value="InterPro"/>
</dbReference>